<dbReference type="RefSeq" id="WP_278675505.1">
    <property type="nucleotide sequence ID" value="NZ_DYVT01000089.1"/>
</dbReference>
<evidence type="ECO:0000259" key="4">
    <source>
        <dbReference type="Pfam" id="PF13377"/>
    </source>
</evidence>
<reference evidence="5" key="1">
    <citation type="journal article" date="2021" name="PeerJ">
        <title>Extensive microbial diversity within the chicken gut microbiome revealed by metagenomics and culture.</title>
        <authorList>
            <person name="Gilroy R."/>
            <person name="Ravi A."/>
            <person name="Getino M."/>
            <person name="Pursley I."/>
            <person name="Horton D.L."/>
            <person name="Alikhan N.F."/>
            <person name="Baker D."/>
            <person name="Gharbi K."/>
            <person name="Hall N."/>
            <person name="Watson M."/>
            <person name="Adriaenssens E.M."/>
            <person name="Foster-Nyarko E."/>
            <person name="Jarju S."/>
            <person name="Secka A."/>
            <person name="Antonio M."/>
            <person name="Oren A."/>
            <person name="Chaudhuri R.R."/>
            <person name="La Ragione R."/>
            <person name="Hildebrand F."/>
            <person name="Pallen M.J."/>
        </authorList>
    </citation>
    <scope>NUCLEOTIDE SEQUENCE</scope>
    <source>
        <strain evidence="5">CHK149-3286</strain>
    </source>
</reference>
<dbReference type="Pfam" id="PF13377">
    <property type="entry name" value="Peripla_BP_3"/>
    <property type="match status" value="1"/>
</dbReference>
<evidence type="ECO:0000256" key="1">
    <source>
        <dbReference type="ARBA" id="ARBA00023015"/>
    </source>
</evidence>
<dbReference type="GO" id="GO:0003677">
    <property type="term" value="F:DNA binding"/>
    <property type="evidence" value="ECO:0007669"/>
    <property type="project" value="UniProtKB-KW"/>
</dbReference>
<evidence type="ECO:0000313" key="5">
    <source>
        <dbReference type="EMBL" id="HJF68198.1"/>
    </source>
</evidence>
<accession>A0A921KXN0</accession>
<name>A0A921KXN0_9STAP</name>
<keyword evidence="3" id="KW-0804">Transcription</keyword>
<sequence>VNIPQDISIVGEDNSILSRLKELNLTTTAHPQELLGTKAANLIIEAIEQEKVLKSELIDTYIIERSSVKDLKNI</sequence>
<comment type="caution">
    <text evidence="5">The sequence shown here is derived from an EMBL/GenBank/DDBJ whole genome shotgun (WGS) entry which is preliminary data.</text>
</comment>
<evidence type="ECO:0000256" key="3">
    <source>
        <dbReference type="ARBA" id="ARBA00023163"/>
    </source>
</evidence>
<proteinExistence type="predicted"/>
<dbReference type="Proteomes" id="UP000706163">
    <property type="component" value="Unassembled WGS sequence"/>
</dbReference>
<feature type="domain" description="Transcriptional regulator LacI/GalR-like sensor" evidence="4">
    <location>
        <begin position="2"/>
        <end position="68"/>
    </location>
</feature>
<reference evidence="5" key="2">
    <citation type="submission" date="2021-09" db="EMBL/GenBank/DDBJ databases">
        <authorList>
            <person name="Gilroy R."/>
        </authorList>
    </citation>
    <scope>NUCLEOTIDE SEQUENCE</scope>
    <source>
        <strain evidence="5">CHK149-3286</strain>
    </source>
</reference>
<dbReference type="AlphaFoldDB" id="A0A921KXN0"/>
<dbReference type="InterPro" id="IPR046335">
    <property type="entry name" value="LacI/GalR-like_sensor"/>
</dbReference>
<keyword evidence="1" id="KW-0805">Transcription regulation</keyword>
<dbReference type="Gene3D" id="3.40.50.2300">
    <property type="match status" value="2"/>
</dbReference>
<dbReference type="InterPro" id="IPR028082">
    <property type="entry name" value="Peripla_BP_I"/>
</dbReference>
<protein>
    <submittedName>
        <fullName evidence="5">Substrate-binding domain-containing protein</fullName>
    </submittedName>
</protein>
<evidence type="ECO:0000256" key="2">
    <source>
        <dbReference type="ARBA" id="ARBA00023125"/>
    </source>
</evidence>
<dbReference type="SUPFAM" id="SSF53822">
    <property type="entry name" value="Periplasmic binding protein-like I"/>
    <property type="match status" value="1"/>
</dbReference>
<gene>
    <name evidence="5" type="ORF">K8V85_07800</name>
</gene>
<dbReference type="EMBL" id="DYVT01000089">
    <property type="protein sequence ID" value="HJF68198.1"/>
    <property type="molecule type" value="Genomic_DNA"/>
</dbReference>
<feature type="non-terminal residue" evidence="5">
    <location>
        <position position="1"/>
    </location>
</feature>
<keyword evidence="2" id="KW-0238">DNA-binding</keyword>
<evidence type="ECO:0000313" key="6">
    <source>
        <dbReference type="Proteomes" id="UP000706163"/>
    </source>
</evidence>
<organism evidence="5 6">
    <name type="scientific">Staphylococcus kloosii</name>
    <dbReference type="NCBI Taxonomy" id="29384"/>
    <lineage>
        <taxon>Bacteria</taxon>
        <taxon>Bacillati</taxon>
        <taxon>Bacillota</taxon>
        <taxon>Bacilli</taxon>
        <taxon>Bacillales</taxon>
        <taxon>Staphylococcaceae</taxon>
        <taxon>Staphylococcus</taxon>
    </lineage>
</organism>